<reference evidence="2 3" key="1">
    <citation type="submission" date="2019-09" db="EMBL/GenBank/DDBJ databases">
        <title>The hologenome of the rock-dwelling lichen Lasallia pustulata.</title>
        <authorList>
            <person name="Greshake Tzovaras B."/>
            <person name="Segers F."/>
            <person name="Bicker A."/>
            <person name="Dal Grande F."/>
            <person name="Otte J."/>
            <person name="Hankeln T."/>
            <person name="Schmitt I."/>
            <person name="Ebersberger I."/>
        </authorList>
    </citation>
    <scope>NUCLEOTIDE SEQUENCE [LARGE SCALE GENOMIC DNA]</scope>
    <source>
        <strain evidence="2">A1-1</strain>
    </source>
</reference>
<evidence type="ECO:0000256" key="1">
    <source>
        <dbReference type="SAM" id="SignalP"/>
    </source>
</evidence>
<dbReference type="AlphaFoldDB" id="A0A5M8PUJ2"/>
<proteinExistence type="predicted"/>
<accession>A0A5M8PUJ2</accession>
<organism evidence="2 3">
    <name type="scientific">Lasallia pustulata</name>
    <dbReference type="NCBI Taxonomy" id="136370"/>
    <lineage>
        <taxon>Eukaryota</taxon>
        <taxon>Fungi</taxon>
        <taxon>Dikarya</taxon>
        <taxon>Ascomycota</taxon>
        <taxon>Pezizomycotina</taxon>
        <taxon>Lecanoromycetes</taxon>
        <taxon>OSLEUM clade</taxon>
        <taxon>Umbilicariomycetidae</taxon>
        <taxon>Umbilicariales</taxon>
        <taxon>Umbilicariaceae</taxon>
        <taxon>Lasallia</taxon>
    </lineage>
</organism>
<feature type="chain" id="PRO_5024304023" evidence="1">
    <location>
        <begin position="26"/>
        <end position="78"/>
    </location>
</feature>
<name>A0A5M8PUJ2_9LECA</name>
<protein>
    <submittedName>
        <fullName evidence="2">Uncharacterized protein</fullName>
    </submittedName>
</protein>
<dbReference type="Proteomes" id="UP000324767">
    <property type="component" value="Unassembled WGS sequence"/>
</dbReference>
<comment type="caution">
    <text evidence="2">The sequence shown here is derived from an EMBL/GenBank/DDBJ whole genome shotgun (WGS) entry which is preliminary data.</text>
</comment>
<dbReference type="EMBL" id="VXIT01000005">
    <property type="protein sequence ID" value="KAA6412655.1"/>
    <property type="molecule type" value="Genomic_DNA"/>
</dbReference>
<evidence type="ECO:0000313" key="2">
    <source>
        <dbReference type="EMBL" id="KAA6412655.1"/>
    </source>
</evidence>
<sequence>MSSAKGVNLLNLPVLPTILWPQGHAGNVYLVNTKTEQVGIGKVETDADYLKGRQLAHESQDMSAQQEWLKYVRHHLGD</sequence>
<feature type="signal peptide" evidence="1">
    <location>
        <begin position="1"/>
        <end position="25"/>
    </location>
</feature>
<gene>
    <name evidence="2" type="ORF">FRX48_03647</name>
</gene>
<keyword evidence="1" id="KW-0732">Signal</keyword>
<evidence type="ECO:0000313" key="3">
    <source>
        <dbReference type="Proteomes" id="UP000324767"/>
    </source>
</evidence>